<dbReference type="EC" id="2.5.1.25" evidence="1"/>
<keyword evidence="3" id="KW-0949">S-adenosyl-L-methionine</keyword>
<evidence type="ECO:0000256" key="1">
    <source>
        <dbReference type="ARBA" id="ARBA00012386"/>
    </source>
</evidence>
<dbReference type="InterPro" id="IPR005636">
    <property type="entry name" value="DTW"/>
</dbReference>
<evidence type="ECO:0000256" key="4">
    <source>
        <dbReference type="ARBA" id="ARBA00022694"/>
    </source>
</evidence>
<evidence type="ECO:0000313" key="8">
    <source>
        <dbReference type="Proteomes" id="UP000095230"/>
    </source>
</evidence>
<evidence type="ECO:0000313" key="7">
    <source>
        <dbReference type="EMBL" id="OEG74867.1"/>
    </source>
</evidence>
<dbReference type="GO" id="GO:0016432">
    <property type="term" value="F:tRNA-uridine aminocarboxypropyltransferase activity"/>
    <property type="evidence" value="ECO:0007669"/>
    <property type="project" value="UniProtKB-EC"/>
</dbReference>
<dbReference type="OrthoDB" id="268835at2"/>
<dbReference type="SMART" id="SM01144">
    <property type="entry name" value="DTW"/>
    <property type="match status" value="1"/>
</dbReference>
<evidence type="ECO:0000256" key="5">
    <source>
        <dbReference type="ARBA" id="ARBA00034489"/>
    </source>
</evidence>
<dbReference type="Proteomes" id="UP000095230">
    <property type="component" value="Unassembled WGS sequence"/>
</dbReference>
<dbReference type="EMBL" id="MCBT01000015">
    <property type="protein sequence ID" value="OEG74867.1"/>
    <property type="molecule type" value="Genomic_DNA"/>
</dbReference>
<name>A0A1E5IWT5_SHECO</name>
<accession>A0A1E5IWT5</accession>
<sequence>MSRPNCPQCLYAANACLCAKLRRMSTEVEVIVLQDPTEVNHAKNSVKLMRSVLPNLQVVVGETAADFSALREQLASTNKAIFLLYPSEQSQSLSAQTTSDNVILLLLDGTWRKAYKLLQLNPWLLDYPAVHLDLTEASHYTIRKAKREDSLSTLEATAMAIKAVEPSTDVAPLTDALAALVEQRLQAMPALVRARYKGSK</sequence>
<reference evidence="7 8" key="1">
    <citation type="submission" date="2016-07" db="EMBL/GenBank/DDBJ databases">
        <title>Whole-genome of two Shewanella species isolated from a digestive organ of sea cucumber Apostichopus japonicus Selenka 1867.</title>
        <authorList>
            <person name="Hong H.-H."/>
            <person name="Choi H."/>
            <person name="Cheon S."/>
            <person name="Oh J.-S."/>
            <person name="Lee H.-G."/>
            <person name="Park C."/>
        </authorList>
    </citation>
    <scope>NUCLEOTIDE SEQUENCE [LARGE SCALE GENOMIC DNA]</scope>
    <source>
        <strain evidence="7 8">CSB03KR</strain>
    </source>
</reference>
<dbReference type="PANTHER" id="PTHR21392">
    <property type="entry name" value="TRNA-URIDINE AMINOCARBOXYPROPYLTRANSFERASE 2"/>
    <property type="match status" value="1"/>
</dbReference>
<keyword evidence="4" id="KW-0819">tRNA processing</keyword>
<feature type="domain" description="DTW" evidence="6">
    <location>
        <begin position="2"/>
        <end position="189"/>
    </location>
</feature>
<proteinExistence type="inferred from homology"/>
<keyword evidence="2" id="KW-0808">Transferase</keyword>
<evidence type="ECO:0000256" key="3">
    <source>
        <dbReference type="ARBA" id="ARBA00022691"/>
    </source>
</evidence>
<evidence type="ECO:0000256" key="2">
    <source>
        <dbReference type="ARBA" id="ARBA00022679"/>
    </source>
</evidence>
<dbReference type="AlphaFoldDB" id="A0A1E5IWT5"/>
<dbReference type="RefSeq" id="WP_069670637.1">
    <property type="nucleotide sequence ID" value="NZ_BPEU01000018.1"/>
</dbReference>
<dbReference type="STRING" id="23.BEL05_01775"/>
<dbReference type="Pfam" id="PF03942">
    <property type="entry name" value="DTW"/>
    <property type="match status" value="1"/>
</dbReference>
<comment type="caution">
    <text evidence="7">The sequence shown here is derived from an EMBL/GenBank/DDBJ whole genome shotgun (WGS) entry which is preliminary data.</text>
</comment>
<dbReference type="InterPro" id="IPR039262">
    <property type="entry name" value="DTWD2/TAPT"/>
</dbReference>
<gene>
    <name evidence="7" type="ORF">BEL05_01775</name>
</gene>
<dbReference type="PANTHER" id="PTHR21392:SF0">
    <property type="entry name" value="TRNA-URIDINE AMINOCARBOXYPROPYLTRANSFERASE 2"/>
    <property type="match status" value="1"/>
</dbReference>
<protein>
    <recommendedName>
        <fullName evidence="1">tRNA-uridine aminocarboxypropyltransferase</fullName>
        <ecNumber evidence="1">2.5.1.25</ecNumber>
    </recommendedName>
</protein>
<dbReference type="GO" id="GO:0008033">
    <property type="term" value="P:tRNA processing"/>
    <property type="evidence" value="ECO:0007669"/>
    <property type="project" value="UniProtKB-KW"/>
</dbReference>
<comment type="similarity">
    <text evidence="5">Belongs to the TDD superfamily. DTWD2 family.</text>
</comment>
<evidence type="ECO:0000259" key="6">
    <source>
        <dbReference type="SMART" id="SM01144"/>
    </source>
</evidence>
<organism evidence="7 8">
    <name type="scientific">Shewanella colwelliana</name>
    <name type="common">Alteromonas colwelliana</name>
    <dbReference type="NCBI Taxonomy" id="23"/>
    <lineage>
        <taxon>Bacteria</taxon>
        <taxon>Pseudomonadati</taxon>
        <taxon>Pseudomonadota</taxon>
        <taxon>Gammaproteobacteria</taxon>
        <taxon>Alteromonadales</taxon>
        <taxon>Shewanellaceae</taxon>
        <taxon>Shewanella</taxon>
    </lineage>
</organism>